<proteinExistence type="predicted"/>
<evidence type="ECO:0000313" key="2">
    <source>
        <dbReference type="Proteomes" id="UP000641741"/>
    </source>
</evidence>
<protein>
    <submittedName>
        <fullName evidence="1">Sulfur carrier protein ThiS</fullName>
    </submittedName>
</protein>
<dbReference type="InterPro" id="IPR016155">
    <property type="entry name" value="Mopterin_synth/thiamin_S_b"/>
</dbReference>
<comment type="caution">
    <text evidence="1">The sequence shown here is derived from an EMBL/GenBank/DDBJ whole genome shotgun (WGS) entry which is preliminary data.</text>
</comment>
<dbReference type="Pfam" id="PF02597">
    <property type="entry name" value="ThiS"/>
    <property type="match status" value="1"/>
</dbReference>
<dbReference type="InterPro" id="IPR012675">
    <property type="entry name" value="Beta-grasp_dom_sf"/>
</dbReference>
<name>A0ABR7GJK3_9FIRM</name>
<keyword evidence="2" id="KW-1185">Reference proteome</keyword>
<gene>
    <name evidence="1" type="primary">thiS</name>
    <name evidence="1" type="ORF">H8S02_00670</name>
</gene>
<accession>A0ABR7GJK3</accession>
<dbReference type="EMBL" id="JACOPK010000001">
    <property type="protein sequence ID" value="MBC5694471.1"/>
    <property type="molecule type" value="Genomic_DNA"/>
</dbReference>
<dbReference type="SUPFAM" id="SSF54285">
    <property type="entry name" value="MoaD/ThiS"/>
    <property type="match status" value="1"/>
</dbReference>
<dbReference type="CDD" id="cd00565">
    <property type="entry name" value="Ubl_ThiS"/>
    <property type="match status" value="1"/>
</dbReference>
<dbReference type="Gene3D" id="3.10.20.30">
    <property type="match status" value="1"/>
</dbReference>
<reference evidence="1 2" key="1">
    <citation type="submission" date="2020-08" db="EMBL/GenBank/DDBJ databases">
        <title>Genome public.</title>
        <authorList>
            <person name="Liu C."/>
            <person name="Sun Q."/>
        </authorList>
    </citation>
    <scope>NUCLEOTIDE SEQUENCE [LARGE SCALE GENOMIC DNA]</scope>
    <source>
        <strain evidence="1 2">M2</strain>
    </source>
</reference>
<sequence>MIMKVNGEERSLPQDGTVLGLLRELGHDPQRVAVEKNGSIVPRAAFAEEKLTDADHLEVVCFVGGG</sequence>
<dbReference type="InterPro" id="IPR003749">
    <property type="entry name" value="ThiS/MoaD-like"/>
</dbReference>
<dbReference type="PANTHER" id="PTHR34472:SF1">
    <property type="entry name" value="SULFUR CARRIER PROTEIN THIS"/>
    <property type="match status" value="1"/>
</dbReference>
<dbReference type="NCBIfam" id="TIGR01683">
    <property type="entry name" value="thiS"/>
    <property type="match status" value="1"/>
</dbReference>
<dbReference type="PANTHER" id="PTHR34472">
    <property type="entry name" value="SULFUR CARRIER PROTEIN THIS"/>
    <property type="match status" value="1"/>
</dbReference>
<organism evidence="1 2">
    <name type="scientific">Agathobaculum hominis</name>
    <dbReference type="NCBI Taxonomy" id="2763014"/>
    <lineage>
        <taxon>Bacteria</taxon>
        <taxon>Bacillati</taxon>
        <taxon>Bacillota</taxon>
        <taxon>Clostridia</taxon>
        <taxon>Eubacteriales</taxon>
        <taxon>Butyricicoccaceae</taxon>
        <taxon>Agathobaculum</taxon>
    </lineage>
</organism>
<dbReference type="InterPro" id="IPR010035">
    <property type="entry name" value="Thi_S"/>
</dbReference>
<dbReference type="Proteomes" id="UP000641741">
    <property type="component" value="Unassembled WGS sequence"/>
</dbReference>
<evidence type="ECO:0000313" key="1">
    <source>
        <dbReference type="EMBL" id="MBC5694471.1"/>
    </source>
</evidence>